<dbReference type="Gene3D" id="1.20.144.10">
    <property type="entry name" value="Phosphatidic acid phosphatase type 2/haloperoxidase"/>
    <property type="match status" value="1"/>
</dbReference>
<feature type="transmembrane region" description="Helical" evidence="1">
    <location>
        <begin position="121"/>
        <end position="141"/>
    </location>
</feature>
<feature type="transmembrane region" description="Helical" evidence="1">
    <location>
        <begin position="43"/>
        <end position="73"/>
    </location>
</feature>
<feature type="transmembrane region" description="Helical" evidence="1">
    <location>
        <begin position="175"/>
        <end position="193"/>
    </location>
</feature>
<keyword evidence="1" id="KW-0472">Membrane</keyword>
<dbReference type="KEGG" id="mnv:MNVI_20570"/>
<keyword evidence="1" id="KW-0812">Transmembrane</keyword>
<evidence type="ECO:0000256" key="1">
    <source>
        <dbReference type="SAM" id="Phobius"/>
    </source>
</evidence>
<dbReference type="InterPro" id="IPR000326">
    <property type="entry name" value="PAP2/HPO"/>
</dbReference>
<dbReference type="PANTHER" id="PTHR14969">
    <property type="entry name" value="SPHINGOSINE-1-PHOSPHATE PHOSPHOHYDROLASE"/>
    <property type="match status" value="1"/>
</dbReference>
<feature type="transmembrane region" description="Helical" evidence="1">
    <location>
        <begin position="148"/>
        <end position="169"/>
    </location>
</feature>
<evidence type="ECO:0000313" key="4">
    <source>
        <dbReference type="Proteomes" id="UP000466894"/>
    </source>
</evidence>
<evidence type="ECO:0000259" key="2">
    <source>
        <dbReference type="SMART" id="SM00014"/>
    </source>
</evidence>
<name>A0A7I7PE05_9MYCO</name>
<accession>A0A7I7PE05</accession>
<evidence type="ECO:0000313" key="3">
    <source>
        <dbReference type="EMBL" id="BBY06739.1"/>
    </source>
</evidence>
<dbReference type="PANTHER" id="PTHR14969:SF13">
    <property type="entry name" value="AT30094P"/>
    <property type="match status" value="1"/>
</dbReference>
<dbReference type="Proteomes" id="UP000466894">
    <property type="component" value="Chromosome"/>
</dbReference>
<dbReference type="SUPFAM" id="SSF48317">
    <property type="entry name" value="Acid phosphatase/Vanadium-dependent haloperoxidase"/>
    <property type="match status" value="1"/>
</dbReference>
<protein>
    <submittedName>
        <fullName evidence="3">Membrane protein</fullName>
    </submittedName>
</protein>
<feature type="domain" description="Phosphatidic acid phosphatase type 2/haloperoxidase" evidence="2">
    <location>
        <begin position="80"/>
        <end position="190"/>
    </location>
</feature>
<dbReference type="SMART" id="SM00014">
    <property type="entry name" value="acidPPc"/>
    <property type="match status" value="1"/>
</dbReference>
<dbReference type="AlphaFoldDB" id="A0A7I7PE05"/>
<dbReference type="Pfam" id="PF01569">
    <property type="entry name" value="PAP2"/>
    <property type="match status" value="1"/>
</dbReference>
<keyword evidence="1" id="KW-1133">Transmembrane helix</keyword>
<organism evidence="3 4">
    <name type="scientific">Mycobacterium noviomagense</name>
    <dbReference type="NCBI Taxonomy" id="459858"/>
    <lineage>
        <taxon>Bacteria</taxon>
        <taxon>Bacillati</taxon>
        <taxon>Actinomycetota</taxon>
        <taxon>Actinomycetes</taxon>
        <taxon>Mycobacteriales</taxon>
        <taxon>Mycobacteriaceae</taxon>
        <taxon>Mycobacterium</taxon>
    </lineage>
</organism>
<proteinExistence type="predicted"/>
<gene>
    <name evidence="3" type="ORF">MNVI_20570</name>
</gene>
<dbReference type="InterPro" id="IPR036938">
    <property type="entry name" value="PAP2/HPO_sf"/>
</dbReference>
<reference evidence="3 4" key="1">
    <citation type="journal article" date="2019" name="Emerg. Microbes Infect.">
        <title>Comprehensive subspecies identification of 175 nontuberculous mycobacteria species based on 7547 genomic profiles.</title>
        <authorList>
            <person name="Matsumoto Y."/>
            <person name="Kinjo T."/>
            <person name="Motooka D."/>
            <person name="Nabeya D."/>
            <person name="Jung N."/>
            <person name="Uechi K."/>
            <person name="Horii T."/>
            <person name="Iida T."/>
            <person name="Fujita J."/>
            <person name="Nakamura S."/>
        </authorList>
    </citation>
    <scope>NUCLEOTIDE SEQUENCE [LARGE SCALE GENOMIC DNA]</scope>
    <source>
        <strain evidence="3 4">JCM 16367</strain>
    </source>
</reference>
<sequence length="206" mass="22102">MAVLAAVVYAVMWVGYRHGWGWLGSADTSSLQALYDVGVKHPLWVRFWDVVCTVFSPGAFELLGVVAAVVALAKRLVREALFLVAVTEFNELITHVAKHLAHRPRPATPLVHASSSSFPSGHAVGAMAVVLALLTMLFPILGRSMRVVAAAVGVLIVVAVGFGRVALNVHHVSDVVAGWALGYLYFLLCALAFRPRALTRAGALRR</sequence>
<dbReference type="CDD" id="cd03392">
    <property type="entry name" value="PAP2_like_2"/>
    <property type="match status" value="1"/>
</dbReference>
<dbReference type="EMBL" id="AP022583">
    <property type="protein sequence ID" value="BBY06739.1"/>
    <property type="molecule type" value="Genomic_DNA"/>
</dbReference>